<gene>
    <name evidence="9" type="ORF">FO013_18085</name>
</gene>
<feature type="domain" description="ABC transporter" evidence="8">
    <location>
        <begin position="11"/>
        <end position="259"/>
    </location>
</feature>
<evidence type="ECO:0000313" key="10">
    <source>
        <dbReference type="Proteomes" id="UP000316406"/>
    </source>
</evidence>
<comment type="subcellular location">
    <subcellularLocation>
        <location evidence="1">Cell membrane</location>
        <topology evidence="1">Peripheral membrane protein</topology>
    </subcellularLocation>
</comment>
<dbReference type="Pfam" id="PF08352">
    <property type="entry name" value="oligo_HPY"/>
    <property type="match status" value="1"/>
</dbReference>
<dbReference type="InterPro" id="IPR027417">
    <property type="entry name" value="P-loop_NTPase"/>
</dbReference>
<dbReference type="SMART" id="SM00382">
    <property type="entry name" value="AAA"/>
    <property type="match status" value="1"/>
</dbReference>
<dbReference type="RefSeq" id="WP_143923960.1">
    <property type="nucleotide sequence ID" value="NZ_VLTK01000013.1"/>
</dbReference>
<keyword evidence="6 9" id="KW-0067">ATP-binding</keyword>
<evidence type="ECO:0000256" key="1">
    <source>
        <dbReference type="ARBA" id="ARBA00004202"/>
    </source>
</evidence>
<dbReference type="EMBL" id="VLTK01000013">
    <property type="protein sequence ID" value="TSI13105.1"/>
    <property type="molecule type" value="Genomic_DNA"/>
</dbReference>
<dbReference type="InterPro" id="IPR013563">
    <property type="entry name" value="Oligopep_ABC_C"/>
</dbReference>
<evidence type="ECO:0000259" key="8">
    <source>
        <dbReference type="PROSITE" id="PS50893"/>
    </source>
</evidence>
<comment type="caution">
    <text evidence="9">The sequence shown here is derived from an EMBL/GenBank/DDBJ whole genome shotgun (WGS) entry which is preliminary data.</text>
</comment>
<dbReference type="Gene3D" id="3.40.50.300">
    <property type="entry name" value="P-loop containing nucleotide triphosphate hydrolases"/>
    <property type="match status" value="1"/>
</dbReference>
<dbReference type="GO" id="GO:0015833">
    <property type="term" value="P:peptide transport"/>
    <property type="evidence" value="ECO:0007669"/>
    <property type="project" value="InterPro"/>
</dbReference>
<dbReference type="AlphaFoldDB" id="A0A556C6M4"/>
<evidence type="ECO:0000256" key="6">
    <source>
        <dbReference type="ARBA" id="ARBA00022840"/>
    </source>
</evidence>
<dbReference type="PROSITE" id="PS00211">
    <property type="entry name" value="ABC_TRANSPORTER_1"/>
    <property type="match status" value="1"/>
</dbReference>
<evidence type="ECO:0000256" key="4">
    <source>
        <dbReference type="ARBA" id="ARBA00022475"/>
    </source>
</evidence>
<dbReference type="Proteomes" id="UP000316406">
    <property type="component" value="Unassembled WGS sequence"/>
</dbReference>
<dbReference type="NCBIfam" id="TIGR01727">
    <property type="entry name" value="oligo_HPY"/>
    <property type="match status" value="1"/>
</dbReference>
<evidence type="ECO:0000256" key="5">
    <source>
        <dbReference type="ARBA" id="ARBA00022741"/>
    </source>
</evidence>
<reference evidence="9 10" key="1">
    <citation type="submission" date="2019-07" db="EMBL/GenBank/DDBJ databases">
        <title>Draft genome sequence of Brevibacterium aurantiacum XU54 isolated from Xinjiang China.</title>
        <authorList>
            <person name="Xu X."/>
        </authorList>
    </citation>
    <scope>NUCLEOTIDE SEQUENCE [LARGE SCALE GENOMIC DNA]</scope>
    <source>
        <strain evidence="9 10">XU54</strain>
    </source>
</reference>
<dbReference type="Pfam" id="PF00005">
    <property type="entry name" value="ABC_tran"/>
    <property type="match status" value="1"/>
</dbReference>
<keyword evidence="4" id="KW-1003">Cell membrane</keyword>
<dbReference type="CDD" id="cd03257">
    <property type="entry name" value="ABC_NikE_OppD_transporters"/>
    <property type="match status" value="1"/>
</dbReference>
<keyword evidence="5" id="KW-0547">Nucleotide-binding</keyword>
<name>A0A556C6M4_BREAU</name>
<dbReference type="InterPro" id="IPR003593">
    <property type="entry name" value="AAA+_ATPase"/>
</dbReference>
<dbReference type="InterPro" id="IPR017871">
    <property type="entry name" value="ABC_transporter-like_CS"/>
</dbReference>
<keyword evidence="10" id="KW-1185">Reference proteome</keyword>
<keyword evidence="3" id="KW-0813">Transport</keyword>
<dbReference type="InterPro" id="IPR003439">
    <property type="entry name" value="ABC_transporter-like_ATP-bd"/>
</dbReference>
<dbReference type="PANTHER" id="PTHR43297:SF2">
    <property type="entry name" value="DIPEPTIDE TRANSPORT ATP-BINDING PROTEIN DPPD"/>
    <property type="match status" value="1"/>
</dbReference>
<evidence type="ECO:0000256" key="3">
    <source>
        <dbReference type="ARBA" id="ARBA00022448"/>
    </source>
</evidence>
<dbReference type="PANTHER" id="PTHR43297">
    <property type="entry name" value="OLIGOPEPTIDE TRANSPORT ATP-BINDING PROTEIN APPD"/>
    <property type="match status" value="1"/>
</dbReference>
<evidence type="ECO:0000256" key="2">
    <source>
        <dbReference type="ARBA" id="ARBA00005417"/>
    </source>
</evidence>
<evidence type="ECO:0000313" key="9">
    <source>
        <dbReference type="EMBL" id="TSI13105.1"/>
    </source>
</evidence>
<protein>
    <submittedName>
        <fullName evidence="9">ABC transporter ATP-binding protein</fullName>
    </submittedName>
</protein>
<dbReference type="PROSITE" id="PS50893">
    <property type="entry name" value="ABC_TRANSPORTER_2"/>
    <property type="match status" value="1"/>
</dbReference>
<organism evidence="9 10">
    <name type="scientific">Brevibacterium aurantiacum</name>
    <dbReference type="NCBI Taxonomy" id="273384"/>
    <lineage>
        <taxon>Bacteria</taxon>
        <taxon>Bacillati</taxon>
        <taxon>Actinomycetota</taxon>
        <taxon>Actinomycetes</taxon>
        <taxon>Micrococcales</taxon>
        <taxon>Brevibacteriaceae</taxon>
        <taxon>Brevibacterium</taxon>
    </lineage>
</organism>
<proteinExistence type="inferred from homology"/>
<dbReference type="OrthoDB" id="8481147at2"/>
<keyword evidence="7" id="KW-0472">Membrane</keyword>
<dbReference type="FunFam" id="3.40.50.300:FF:000016">
    <property type="entry name" value="Oligopeptide ABC transporter ATP-binding component"/>
    <property type="match status" value="1"/>
</dbReference>
<dbReference type="GO" id="GO:0016887">
    <property type="term" value="F:ATP hydrolysis activity"/>
    <property type="evidence" value="ECO:0007669"/>
    <property type="project" value="InterPro"/>
</dbReference>
<sequence>MTLTQQPLLTVDSLSVVFSTDNGPATSVEGLSFDLNANETLGVVGESGSGKSITSMAIMGLLPRTAAVTGSIRFRGEELLTKTDDQLRELRGRRISMVFQDALAALNPVKSVGNQLMEAVRVHSSGRSRQEMRARAIELLDIVGIPTPEQRVDQFPHEFSGGMRQRIMIAMSIANDPDVLIADEPTTALDVTVQAQVLDVLRRVQKRTNSALLIITHDLGVVAGLADRVLVMYSGKKVEEADVEDLFYRPSHPYTVDLLAAMPRLDGNSGDSRLYSIPGAPPDPTELPPGCRFAPRCRYAMLGTCDRTPIPEQFITDRHMAACLRIDEVAAVRQEASS</sequence>
<dbReference type="GO" id="GO:0005524">
    <property type="term" value="F:ATP binding"/>
    <property type="evidence" value="ECO:0007669"/>
    <property type="project" value="UniProtKB-KW"/>
</dbReference>
<dbReference type="SUPFAM" id="SSF52540">
    <property type="entry name" value="P-loop containing nucleoside triphosphate hydrolases"/>
    <property type="match status" value="1"/>
</dbReference>
<dbReference type="GO" id="GO:0005886">
    <property type="term" value="C:plasma membrane"/>
    <property type="evidence" value="ECO:0007669"/>
    <property type="project" value="UniProtKB-SubCell"/>
</dbReference>
<evidence type="ECO:0000256" key="7">
    <source>
        <dbReference type="ARBA" id="ARBA00023136"/>
    </source>
</evidence>
<dbReference type="InterPro" id="IPR050388">
    <property type="entry name" value="ABC_Ni/Peptide_Import"/>
</dbReference>
<accession>A0A556C6M4</accession>
<comment type="similarity">
    <text evidence="2">Belongs to the ABC transporter superfamily.</text>
</comment>